<sequence>MSSIIFCVNIIIIKGEALIYFVKTVVTKNDKVTPGMEKYQKQQPSLYGLSSIPLQNVTYITVHLKNCL</sequence>
<accession>A0A0B7ABG7</accession>
<reference evidence="1" key="1">
    <citation type="submission" date="2014-12" db="EMBL/GenBank/DDBJ databases">
        <title>Insight into the proteome of Arion vulgaris.</title>
        <authorList>
            <person name="Aradska J."/>
            <person name="Bulat T."/>
            <person name="Smidak R."/>
            <person name="Sarate P."/>
            <person name="Gangsoo J."/>
            <person name="Sialana F."/>
            <person name="Bilban M."/>
            <person name="Lubec G."/>
        </authorList>
    </citation>
    <scope>NUCLEOTIDE SEQUENCE</scope>
    <source>
        <tissue evidence="1">Skin</tissue>
    </source>
</reference>
<protein>
    <submittedName>
        <fullName evidence="1">Uncharacterized protein</fullName>
    </submittedName>
</protein>
<evidence type="ECO:0000313" key="1">
    <source>
        <dbReference type="EMBL" id="CEK77977.1"/>
    </source>
</evidence>
<name>A0A0B7ABG7_9EUPU</name>
<dbReference type="EMBL" id="HACG01031112">
    <property type="protein sequence ID" value="CEK77977.1"/>
    <property type="molecule type" value="Transcribed_RNA"/>
</dbReference>
<organism evidence="1">
    <name type="scientific">Arion vulgaris</name>
    <dbReference type="NCBI Taxonomy" id="1028688"/>
    <lineage>
        <taxon>Eukaryota</taxon>
        <taxon>Metazoa</taxon>
        <taxon>Spiralia</taxon>
        <taxon>Lophotrochozoa</taxon>
        <taxon>Mollusca</taxon>
        <taxon>Gastropoda</taxon>
        <taxon>Heterobranchia</taxon>
        <taxon>Euthyneura</taxon>
        <taxon>Panpulmonata</taxon>
        <taxon>Eupulmonata</taxon>
        <taxon>Stylommatophora</taxon>
        <taxon>Helicina</taxon>
        <taxon>Arionoidea</taxon>
        <taxon>Arionidae</taxon>
        <taxon>Arion</taxon>
    </lineage>
</organism>
<proteinExistence type="predicted"/>
<gene>
    <name evidence="1" type="primary">ORF107635</name>
</gene>
<dbReference type="AlphaFoldDB" id="A0A0B7ABG7"/>